<dbReference type="InterPro" id="IPR006657">
    <property type="entry name" value="MoPterin_dinucl-bd_dom"/>
</dbReference>
<evidence type="ECO:0000256" key="5">
    <source>
        <dbReference type="ARBA" id="ARBA00022505"/>
    </source>
</evidence>
<proteinExistence type="inferred from homology"/>
<dbReference type="Gene3D" id="3.40.228.10">
    <property type="entry name" value="Dimethylsulfoxide Reductase, domain 2"/>
    <property type="match status" value="1"/>
</dbReference>
<dbReference type="Pfam" id="PF04324">
    <property type="entry name" value="Fer2_BFD"/>
    <property type="match status" value="1"/>
</dbReference>
<comment type="similarity">
    <text evidence="3">Belongs to the prokaryotic molybdopterin-containing oxidoreductase family. NasA/NapA/NarB subfamily.</text>
</comment>
<dbReference type="InterPro" id="IPR006656">
    <property type="entry name" value="Mopterin_OxRdtase"/>
</dbReference>
<dbReference type="Pfam" id="PF04879">
    <property type="entry name" value="Molybdop_Fe4S4"/>
    <property type="match status" value="1"/>
</dbReference>
<evidence type="ECO:0000256" key="3">
    <source>
        <dbReference type="ARBA" id="ARBA00008747"/>
    </source>
</evidence>
<dbReference type="GO" id="GO:0042128">
    <property type="term" value="P:nitrate assimilation"/>
    <property type="evidence" value="ECO:0007669"/>
    <property type="project" value="UniProtKB-KW"/>
</dbReference>
<dbReference type="GO" id="GO:0046872">
    <property type="term" value="F:metal ion binding"/>
    <property type="evidence" value="ECO:0007669"/>
    <property type="project" value="UniProtKB-KW"/>
</dbReference>
<evidence type="ECO:0000256" key="6">
    <source>
        <dbReference type="ARBA" id="ARBA00022723"/>
    </source>
</evidence>
<dbReference type="SMART" id="SM00926">
    <property type="entry name" value="Molybdop_Fe4S4"/>
    <property type="match status" value="1"/>
</dbReference>
<dbReference type="GO" id="GO:1990204">
    <property type="term" value="C:oxidoreductase complex"/>
    <property type="evidence" value="ECO:0007669"/>
    <property type="project" value="UniProtKB-ARBA"/>
</dbReference>
<keyword evidence="8" id="KW-0408">Iron</keyword>
<dbReference type="SUPFAM" id="SSF53706">
    <property type="entry name" value="Formate dehydrogenase/DMSO reductase, domains 1-3"/>
    <property type="match status" value="1"/>
</dbReference>
<evidence type="ECO:0000256" key="4">
    <source>
        <dbReference type="ARBA" id="ARBA00022485"/>
    </source>
</evidence>
<dbReference type="InterPro" id="IPR027467">
    <property type="entry name" value="MopterinOxRdtase_cofactor_BS"/>
</dbReference>
<dbReference type="EMBL" id="QUOT01000001">
    <property type="protein sequence ID" value="REL29420.1"/>
    <property type="molecule type" value="Genomic_DNA"/>
</dbReference>
<comment type="cofactor">
    <cofactor evidence="2">
        <name>[4Fe-4S] cluster</name>
        <dbReference type="ChEBI" id="CHEBI:49883"/>
    </cofactor>
</comment>
<evidence type="ECO:0000313" key="13">
    <source>
        <dbReference type="Proteomes" id="UP000256899"/>
    </source>
</evidence>
<evidence type="ECO:0000256" key="7">
    <source>
        <dbReference type="ARBA" id="ARBA00023002"/>
    </source>
</evidence>
<keyword evidence="9" id="KW-0411">Iron-sulfur</keyword>
<dbReference type="GO" id="GO:0043546">
    <property type="term" value="F:molybdopterin cofactor binding"/>
    <property type="evidence" value="ECO:0007669"/>
    <property type="project" value="InterPro"/>
</dbReference>
<evidence type="ECO:0000256" key="8">
    <source>
        <dbReference type="ARBA" id="ARBA00023004"/>
    </source>
</evidence>
<name>A0A3E0TY86_9GAMM</name>
<dbReference type="InterPro" id="IPR050123">
    <property type="entry name" value="Prok_molybdopt-oxidoreductase"/>
</dbReference>
<dbReference type="GO" id="GO:0051539">
    <property type="term" value="F:4 iron, 4 sulfur cluster binding"/>
    <property type="evidence" value="ECO:0007669"/>
    <property type="project" value="UniProtKB-KW"/>
</dbReference>
<comment type="caution">
    <text evidence="12">The sequence shown here is derived from an EMBL/GenBank/DDBJ whole genome shotgun (WGS) entry which is preliminary data.</text>
</comment>
<organism evidence="12 13">
    <name type="scientific">Thalassotalea euphylliae</name>
    <dbReference type="NCBI Taxonomy" id="1655234"/>
    <lineage>
        <taxon>Bacteria</taxon>
        <taxon>Pseudomonadati</taxon>
        <taxon>Pseudomonadota</taxon>
        <taxon>Gammaproteobacteria</taxon>
        <taxon>Alteromonadales</taxon>
        <taxon>Colwelliaceae</taxon>
        <taxon>Thalassotalea</taxon>
    </lineage>
</organism>
<evidence type="ECO:0000256" key="9">
    <source>
        <dbReference type="ARBA" id="ARBA00023014"/>
    </source>
</evidence>
<protein>
    <submittedName>
        <fullName evidence="12">Nitrate reductase</fullName>
    </submittedName>
</protein>
<dbReference type="Gene3D" id="3.40.50.740">
    <property type="match status" value="1"/>
</dbReference>
<keyword evidence="6" id="KW-0479">Metal-binding</keyword>
<dbReference type="InterPro" id="IPR007419">
    <property type="entry name" value="BFD-like_2Fe2S-bd_dom"/>
</dbReference>
<evidence type="ECO:0000259" key="11">
    <source>
        <dbReference type="PROSITE" id="PS51669"/>
    </source>
</evidence>
<dbReference type="PROSITE" id="PS51669">
    <property type="entry name" value="4FE4S_MOW_BIS_MGD"/>
    <property type="match status" value="1"/>
</dbReference>
<dbReference type="SUPFAM" id="SSF50692">
    <property type="entry name" value="ADC-like"/>
    <property type="match status" value="1"/>
</dbReference>
<keyword evidence="13" id="KW-1185">Reference proteome</keyword>
<dbReference type="GO" id="GO:0016020">
    <property type="term" value="C:membrane"/>
    <property type="evidence" value="ECO:0007669"/>
    <property type="project" value="TreeGrafter"/>
</dbReference>
<accession>A0A3E0TY86</accession>
<reference evidence="13" key="1">
    <citation type="submission" date="2018-08" db="EMBL/GenBank/DDBJ databases">
        <title>Thalassotalea euphylliae genome.</title>
        <authorList>
            <person name="Summers S."/>
            <person name="Rice S.A."/>
            <person name="Freckelton M.L."/>
            <person name="Nedved B.T."/>
            <person name="Hadfield M.G."/>
        </authorList>
    </citation>
    <scope>NUCLEOTIDE SEQUENCE [LARGE SCALE GENOMIC DNA]</scope>
    <source>
        <strain evidence="13">H3</strain>
    </source>
</reference>
<dbReference type="InterPro" id="IPR006963">
    <property type="entry name" value="Mopterin_OxRdtase_4Fe-4S_dom"/>
</dbReference>
<dbReference type="RefSeq" id="WP_116013298.1">
    <property type="nucleotide sequence ID" value="NZ_QUOT01000001.1"/>
</dbReference>
<dbReference type="PROSITE" id="PS00551">
    <property type="entry name" value="MOLYBDOPTERIN_PROK_1"/>
    <property type="match status" value="1"/>
</dbReference>
<dbReference type="InterPro" id="IPR041854">
    <property type="entry name" value="BFD-like_2Fe2S-bd_dom_sf"/>
</dbReference>
<comment type="cofactor">
    <cofactor evidence="1">
        <name>Mo-bis(molybdopterin guanine dinucleotide)</name>
        <dbReference type="ChEBI" id="CHEBI:60539"/>
    </cofactor>
</comment>
<dbReference type="AlphaFoldDB" id="A0A3E0TY86"/>
<dbReference type="Gene3D" id="2.40.40.20">
    <property type="match status" value="1"/>
</dbReference>
<keyword evidence="4" id="KW-0004">4Fe-4S</keyword>
<evidence type="ECO:0000256" key="1">
    <source>
        <dbReference type="ARBA" id="ARBA00001942"/>
    </source>
</evidence>
<dbReference type="Proteomes" id="UP000256899">
    <property type="component" value="Unassembled WGS sequence"/>
</dbReference>
<dbReference type="Pfam" id="PF00384">
    <property type="entry name" value="Molybdopterin"/>
    <property type="match status" value="1"/>
</dbReference>
<dbReference type="InterPro" id="IPR041957">
    <property type="entry name" value="CT_Nitrate-R-NapA-like"/>
</dbReference>
<dbReference type="PANTHER" id="PTHR43105">
    <property type="entry name" value="RESPIRATORY NITRATE REDUCTASE"/>
    <property type="match status" value="1"/>
</dbReference>
<dbReference type="InterPro" id="IPR009010">
    <property type="entry name" value="Asp_de-COase-like_dom_sf"/>
</dbReference>
<evidence type="ECO:0000256" key="10">
    <source>
        <dbReference type="ARBA" id="ARBA00023063"/>
    </source>
</evidence>
<dbReference type="CDD" id="cd02754">
    <property type="entry name" value="MopB_Nitrate-R-NapA-like"/>
    <property type="match status" value="1"/>
</dbReference>
<dbReference type="Gene3D" id="1.10.10.1100">
    <property type="entry name" value="BFD-like [2Fe-2S]-binding domain"/>
    <property type="match status" value="1"/>
</dbReference>
<gene>
    <name evidence="12" type="ORF">DXX94_01045</name>
</gene>
<feature type="domain" description="4Fe-4S Mo/W bis-MGD-type" evidence="11">
    <location>
        <begin position="48"/>
        <end position="104"/>
    </location>
</feature>
<keyword evidence="10" id="KW-0534">Nitrate assimilation</keyword>
<sequence>MTCDHTIDKAAQLCATGLNEQAQSLSLNEQTHCSSLNEQVHYPPKATNALVQSTCAYCGVGCGVDITINGEQATSLTGSPEHPANFGRLCVKGTHLLDTVDITNRLLVPEIAGEQVSWDTAISKVAGEFNKIIKQHGPDSVAFYVSGQLLTEDYYVANKLMKGYIGSANIDTNSRLCMSSAVSAYKRAFGEDVVPCDYQDLEHTDLIVLIGSNAAWTHPVLFQRMQRAKQINPACQLVVVDPRRTATAESAEQHLAINPGTDAALYNGLLNFLAEHEALDKAYINDNTQGFDEALAEASHWDMAKVSQFCGVSQAQLQDFYQLFLRSKKAISMYSMGINQSTSGVDKCHAIINVHLATGKIASLGSGPFSITGQPNAMGGREVGGLANQLAAHMDIENPAHRDLVQTFWQSPHIPTEQGAKAVDMIEQMQSGKIKAVWVMATNPLVSLPDHNQVAKAFEQCEFVVVSDCVADNDTLAYADVKLPATPWLEKNGTVTNSERRISRQRGALAPAGQAKHDWQIMSLVAQKMGFSGFDYQHPYQVFTEFAALSGYQNAGDSKRVFDMSGLARLTLAEYEQLQPVQWPIKGPIKAGVQKSARVFADGQFATVSGKAKFFAVTPQLPQQKVSKAYSLVLNSGRYRDQWHTMTRTGAASALTQHLAKPYIAVNPQDAIKLGLTEHQIAHVQSQTGELFVPVQVTDTVNFGECFMPIHWNGQFSSNATVSTLYNAVVDPISGQPELKHTGIAIEKANFAQYLDCYFAEDIAADTPYWLKAKQEHCWHYQLATSEEQPMTIAKLQKLFPFQGEWLSFNDEDNQLSHVICLQNGALKCVAYFANQAFNEAKKWVDSLFGQDSLSFAEVQALLSKTAPASADESRNVCSCFNVSEASIREAVMSGTDSVAALGKSLKCGSNCGSCKPELQAIINDCQSNLIDIKEVASA</sequence>
<evidence type="ECO:0000313" key="12">
    <source>
        <dbReference type="EMBL" id="REL29420.1"/>
    </source>
</evidence>
<keyword evidence="7" id="KW-0560">Oxidoreductase</keyword>
<dbReference type="CDD" id="cd02791">
    <property type="entry name" value="MopB_CT_Nitrate-R-NapA-like"/>
    <property type="match status" value="1"/>
</dbReference>
<evidence type="ECO:0000256" key="2">
    <source>
        <dbReference type="ARBA" id="ARBA00001966"/>
    </source>
</evidence>
<keyword evidence="5" id="KW-0500">Molybdenum</keyword>
<dbReference type="GO" id="GO:0016491">
    <property type="term" value="F:oxidoreductase activity"/>
    <property type="evidence" value="ECO:0007669"/>
    <property type="project" value="UniProtKB-KW"/>
</dbReference>
<dbReference type="PANTHER" id="PTHR43105:SF9">
    <property type="entry name" value="NADPH-FE(3+) OXIDOREDUCTASE SUBUNIT ALPHA"/>
    <property type="match status" value="1"/>
</dbReference>
<dbReference type="Pfam" id="PF01568">
    <property type="entry name" value="Molydop_binding"/>
    <property type="match status" value="1"/>
</dbReference>
<dbReference type="Gene3D" id="2.20.25.90">
    <property type="entry name" value="ADC-like domains"/>
    <property type="match status" value="1"/>
</dbReference>
<dbReference type="GO" id="GO:0045333">
    <property type="term" value="P:cellular respiration"/>
    <property type="evidence" value="ECO:0007669"/>
    <property type="project" value="UniProtKB-ARBA"/>
</dbReference>